<accession>A0A5B1LFS4</accession>
<dbReference type="RefSeq" id="WP_149728369.1">
    <property type="nucleotide sequence ID" value="NZ_VUJV01000003.1"/>
</dbReference>
<comment type="caution">
    <text evidence="2">The sequence shown here is derived from an EMBL/GenBank/DDBJ whole genome shotgun (WGS) entry which is preliminary data.</text>
</comment>
<proteinExistence type="predicted"/>
<evidence type="ECO:0000313" key="2">
    <source>
        <dbReference type="EMBL" id="KAA1419028.1"/>
    </source>
</evidence>
<evidence type="ECO:0000256" key="1">
    <source>
        <dbReference type="SAM" id="SignalP"/>
    </source>
</evidence>
<dbReference type="Proteomes" id="UP000325003">
    <property type="component" value="Unassembled WGS sequence"/>
</dbReference>
<reference evidence="2 3" key="1">
    <citation type="submission" date="2019-09" db="EMBL/GenBank/DDBJ databases">
        <title>Nocardioides panacisoli sp. nov., isolated from the soil of a ginseng field.</title>
        <authorList>
            <person name="Cho C."/>
        </authorList>
    </citation>
    <scope>NUCLEOTIDE SEQUENCE [LARGE SCALE GENOMIC DNA]</scope>
    <source>
        <strain evidence="2 3">BN130099</strain>
    </source>
</reference>
<sequence>MTRRSRFLGATLTIVCGLTLVGGATEAAPQLRAVDASDFPTVDQVAMVLPAYAGGERFVEGDNPIWIFQSDCSGYRNGPSGEVRKWAYYYAIESDQPANPRVHVQEFATVAAAKQAIRTIRNNAEGCYGTHHHASINGTLVRRAADVPRLGDGTPVAWKMNDDWTDIDTHLRNHYVSRRIWMREGDTVIGIDLWNQTVGPHEPDPISRRASIRLARLALRTAD</sequence>
<keyword evidence="1" id="KW-0732">Signal</keyword>
<gene>
    <name evidence="2" type="ORF">F0U44_11230</name>
</gene>
<dbReference type="AlphaFoldDB" id="A0A5B1LFS4"/>
<evidence type="ECO:0008006" key="4">
    <source>
        <dbReference type="Google" id="ProtNLM"/>
    </source>
</evidence>
<evidence type="ECO:0000313" key="3">
    <source>
        <dbReference type="Proteomes" id="UP000325003"/>
    </source>
</evidence>
<feature type="signal peptide" evidence="1">
    <location>
        <begin position="1"/>
        <end position="27"/>
    </location>
</feature>
<protein>
    <recommendedName>
        <fullName evidence="4">PknH-like extracellular domain-containing protein</fullName>
    </recommendedName>
</protein>
<name>A0A5B1LFS4_9ACTN</name>
<organism evidence="2 3">
    <name type="scientific">Nocardioides humilatus</name>
    <dbReference type="NCBI Taxonomy" id="2607660"/>
    <lineage>
        <taxon>Bacteria</taxon>
        <taxon>Bacillati</taxon>
        <taxon>Actinomycetota</taxon>
        <taxon>Actinomycetes</taxon>
        <taxon>Propionibacteriales</taxon>
        <taxon>Nocardioidaceae</taxon>
        <taxon>Nocardioides</taxon>
    </lineage>
</organism>
<dbReference type="EMBL" id="VUJV01000003">
    <property type="protein sequence ID" value="KAA1419028.1"/>
    <property type="molecule type" value="Genomic_DNA"/>
</dbReference>
<keyword evidence="3" id="KW-1185">Reference proteome</keyword>
<feature type="chain" id="PRO_5022941386" description="PknH-like extracellular domain-containing protein" evidence="1">
    <location>
        <begin position="28"/>
        <end position="223"/>
    </location>
</feature>
<reference evidence="2 3" key="2">
    <citation type="submission" date="2019-09" db="EMBL/GenBank/DDBJ databases">
        <authorList>
            <person name="Jin C."/>
        </authorList>
    </citation>
    <scope>NUCLEOTIDE SEQUENCE [LARGE SCALE GENOMIC DNA]</scope>
    <source>
        <strain evidence="2 3">BN130099</strain>
    </source>
</reference>